<evidence type="ECO:0000313" key="4">
    <source>
        <dbReference type="Proteomes" id="UP000092573"/>
    </source>
</evidence>
<dbReference type="CDD" id="cd00371">
    <property type="entry name" value="HMA"/>
    <property type="match status" value="1"/>
</dbReference>
<keyword evidence="4" id="KW-1185">Reference proteome</keyword>
<dbReference type="PRINTS" id="PR00944">
    <property type="entry name" value="CUEXPORT"/>
</dbReference>
<dbReference type="Pfam" id="PF00403">
    <property type="entry name" value="HMA"/>
    <property type="match status" value="1"/>
</dbReference>
<evidence type="ECO:0000256" key="1">
    <source>
        <dbReference type="ARBA" id="ARBA00022723"/>
    </source>
</evidence>
<reference evidence="3 4" key="1">
    <citation type="submission" date="2016-01" db="EMBL/GenBank/DDBJ databases">
        <title>Complete Genome Sequence of Paenibacillus yonginensis DCY84, a novel Plant Growth-Promoting Bacteria with Elicitation of Induced Systemic Resistance.</title>
        <authorList>
            <person name="Kim Y.J."/>
            <person name="Yang D.C."/>
            <person name="Sukweenadhi J."/>
        </authorList>
    </citation>
    <scope>NUCLEOTIDE SEQUENCE [LARGE SCALE GENOMIC DNA]</scope>
    <source>
        <strain evidence="3 4">DCY84</strain>
    </source>
</reference>
<accession>A0A1B1N5S8</accession>
<dbReference type="FunFam" id="3.30.70.100:FF:000001">
    <property type="entry name" value="ATPase copper transporting beta"/>
    <property type="match status" value="1"/>
</dbReference>
<organism evidence="3 4">
    <name type="scientific">Paenibacillus yonginensis</name>
    <dbReference type="NCBI Taxonomy" id="1462996"/>
    <lineage>
        <taxon>Bacteria</taxon>
        <taxon>Bacillati</taxon>
        <taxon>Bacillota</taxon>
        <taxon>Bacilli</taxon>
        <taxon>Bacillales</taxon>
        <taxon>Paenibacillaceae</taxon>
        <taxon>Paenibacillus</taxon>
    </lineage>
</organism>
<dbReference type="InterPro" id="IPR036163">
    <property type="entry name" value="HMA_dom_sf"/>
</dbReference>
<dbReference type="InterPro" id="IPR006121">
    <property type="entry name" value="HMA_dom"/>
</dbReference>
<dbReference type="GO" id="GO:0005507">
    <property type="term" value="F:copper ion binding"/>
    <property type="evidence" value="ECO:0007669"/>
    <property type="project" value="InterPro"/>
</dbReference>
<proteinExistence type="predicted"/>
<dbReference type="InterPro" id="IPR006122">
    <property type="entry name" value="HMA_Cu_ion-bd"/>
</dbReference>
<dbReference type="KEGG" id="pyg:AWM70_20945"/>
<dbReference type="Gene3D" id="3.30.70.100">
    <property type="match status" value="1"/>
</dbReference>
<keyword evidence="1" id="KW-0479">Metal-binding</keyword>
<dbReference type="Proteomes" id="UP000092573">
    <property type="component" value="Chromosome"/>
</dbReference>
<dbReference type="RefSeq" id="WP_068699700.1">
    <property type="nucleotide sequence ID" value="NZ_CP014167.1"/>
</dbReference>
<dbReference type="InterPro" id="IPR000428">
    <property type="entry name" value="Cu-bd"/>
</dbReference>
<dbReference type="OrthoDB" id="9813965at2"/>
<dbReference type="PROSITE" id="PS50846">
    <property type="entry name" value="HMA_2"/>
    <property type="match status" value="1"/>
</dbReference>
<dbReference type="AlphaFoldDB" id="A0A1B1N5S8"/>
<protein>
    <submittedName>
        <fullName evidence="3">Copper resistance protein CopZ</fullName>
    </submittedName>
</protein>
<dbReference type="NCBIfam" id="TIGR00003">
    <property type="entry name" value="copper ion binding protein"/>
    <property type="match status" value="1"/>
</dbReference>
<dbReference type="EMBL" id="CP014167">
    <property type="protein sequence ID" value="ANS76745.1"/>
    <property type="molecule type" value="Genomic_DNA"/>
</dbReference>
<evidence type="ECO:0000313" key="3">
    <source>
        <dbReference type="EMBL" id="ANS76745.1"/>
    </source>
</evidence>
<gene>
    <name evidence="3" type="ORF">AWM70_20945</name>
</gene>
<dbReference type="GO" id="GO:0006825">
    <property type="term" value="P:copper ion transport"/>
    <property type="evidence" value="ECO:0007669"/>
    <property type="project" value="InterPro"/>
</dbReference>
<feature type="domain" description="HMA" evidence="2">
    <location>
        <begin position="2"/>
        <end position="66"/>
    </location>
</feature>
<dbReference type="STRING" id="1462996.AWM70_20945"/>
<name>A0A1B1N5S8_9BACL</name>
<dbReference type="SUPFAM" id="SSF55008">
    <property type="entry name" value="HMA, heavy metal-associated domain"/>
    <property type="match status" value="1"/>
</dbReference>
<evidence type="ECO:0000259" key="2">
    <source>
        <dbReference type="PROSITE" id="PS50846"/>
    </source>
</evidence>
<sequence length="68" mass="7199">MKTVTLQVEGMSCNHCVKAVEGAVQEAGATGKVDLAAKKVDVTYDDSKLDLAKIKEAIEDQGYDVVNG</sequence>